<dbReference type="GO" id="GO:0061630">
    <property type="term" value="F:ubiquitin protein ligase activity"/>
    <property type="evidence" value="ECO:0007669"/>
    <property type="project" value="UniProtKB-EC"/>
</dbReference>
<dbReference type="PROSITE" id="PS00518">
    <property type="entry name" value="ZF_RING_1"/>
    <property type="match status" value="1"/>
</dbReference>
<keyword evidence="5" id="KW-0677">Repeat</keyword>
<keyword evidence="12" id="KW-1185">Reference proteome</keyword>
<keyword evidence="4" id="KW-0479">Metal-binding</keyword>
<dbReference type="AlphaFoldDB" id="A0A0C9VNI4"/>
<dbReference type="InterPro" id="IPR013083">
    <property type="entry name" value="Znf_RING/FYVE/PHD"/>
</dbReference>
<feature type="region of interest" description="Disordered" evidence="9">
    <location>
        <begin position="131"/>
        <end position="151"/>
    </location>
</feature>
<accession>A0A0C9VNI4</accession>
<dbReference type="CDD" id="cd20335">
    <property type="entry name" value="BRcat_RBR"/>
    <property type="match status" value="1"/>
</dbReference>
<dbReference type="Proteomes" id="UP000053820">
    <property type="component" value="Unassembled WGS sequence"/>
</dbReference>
<dbReference type="CDD" id="cd22584">
    <property type="entry name" value="Rcat_RBR_unk"/>
    <property type="match status" value="1"/>
</dbReference>
<name>A0A0C9VNI4_9AGAM</name>
<sequence length="457" mass="50909">MAMIADTAVEPSCQAGVLDDETELLIARLVLEDIDAVEASRKGKKRDDAPLSDEEIAFQLQASSINSFIGIWSDYRLASSIDRALESDGTHLSTLRILDQAAHDDREAALALQGGRSLPPQTQSQRVLESLAQAGQSSAPPPAHQEDAGGSDVENVVEALEDLHIRQAPQTATSHQPRVDCVICGDRVIAARAFKAPCDHSYCRGCVVDLVQASLRDETLHPLRCCHQELPLGTIFPFISLNLRGQFIDKRTEFTTPSASRVYCPNPTCSTFLGGSEKRRRDLLCWTCGAFVCSQCKNNAHPREDCSENKATVDVKALAASSGWQTCPGCHSIVELSQGCYHITCRCSTQFCYLCSARWKTCSCRQWDEQRLVDDAERRVLNEFGARHAGLRPEIHAERVHRRMEVLRYDHQCLDHTWRFRHGSGECEQCGDFLPVFLMRCTNCQTLACRRCSVNRL</sequence>
<dbReference type="InterPro" id="IPR002867">
    <property type="entry name" value="IBR_dom"/>
</dbReference>
<dbReference type="InterPro" id="IPR017907">
    <property type="entry name" value="Znf_RING_CS"/>
</dbReference>
<dbReference type="Gene3D" id="3.30.40.10">
    <property type="entry name" value="Zinc/RING finger domain, C3HC4 (zinc finger)"/>
    <property type="match status" value="1"/>
</dbReference>
<dbReference type="OrthoDB" id="9977870at2759"/>
<keyword evidence="8" id="KW-0862">Zinc</keyword>
<evidence type="ECO:0000256" key="2">
    <source>
        <dbReference type="ARBA" id="ARBA00012251"/>
    </source>
</evidence>
<evidence type="ECO:0000256" key="3">
    <source>
        <dbReference type="ARBA" id="ARBA00022679"/>
    </source>
</evidence>
<keyword evidence="6" id="KW-0863">Zinc-finger</keyword>
<organism evidence="11 12">
    <name type="scientific">Hydnomerulius pinastri MD-312</name>
    <dbReference type="NCBI Taxonomy" id="994086"/>
    <lineage>
        <taxon>Eukaryota</taxon>
        <taxon>Fungi</taxon>
        <taxon>Dikarya</taxon>
        <taxon>Basidiomycota</taxon>
        <taxon>Agaricomycotina</taxon>
        <taxon>Agaricomycetes</taxon>
        <taxon>Agaricomycetidae</taxon>
        <taxon>Boletales</taxon>
        <taxon>Boletales incertae sedis</taxon>
        <taxon>Leucogyrophana</taxon>
    </lineage>
</organism>
<reference evidence="11 12" key="1">
    <citation type="submission" date="2014-04" db="EMBL/GenBank/DDBJ databases">
        <title>Evolutionary Origins and Diversification of the Mycorrhizal Mutualists.</title>
        <authorList>
            <consortium name="DOE Joint Genome Institute"/>
            <consortium name="Mycorrhizal Genomics Consortium"/>
            <person name="Kohler A."/>
            <person name="Kuo A."/>
            <person name="Nagy L.G."/>
            <person name="Floudas D."/>
            <person name="Copeland A."/>
            <person name="Barry K.W."/>
            <person name="Cichocki N."/>
            <person name="Veneault-Fourrey C."/>
            <person name="LaButti K."/>
            <person name="Lindquist E.A."/>
            <person name="Lipzen A."/>
            <person name="Lundell T."/>
            <person name="Morin E."/>
            <person name="Murat C."/>
            <person name="Riley R."/>
            <person name="Ohm R."/>
            <person name="Sun H."/>
            <person name="Tunlid A."/>
            <person name="Henrissat B."/>
            <person name="Grigoriev I.V."/>
            <person name="Hibbett D.S."/>
            <person name="Martin F."/>
        </authorList>
    </citation>
    <scope>NUCLEOTIDE SEQUENCE [LARGE SCALE GENOMIC DNA]</scope>
    <source>
        <strain evidence="11 12">MD-312</strain>
    </source>
</reference>
<evidence type="ECO:0000256" key="9">
    <source>
        <dbReference type="SAM" id="MobiDB-lite"/>
    </source>
</evidence>
<evidence type="ECO:0000259" key="10">
    <source>
        <dbReference type="PROSITE" id="PS51873"/>
    </source>
</evidence>
<dbReference type="HOGENOM" id="CLU_022048_7_7_1"/>
<evidence type="ECO:0000256" key="8">
    <source>
        <dbReference type="ARBA" id="ARBA00022833"/>
    </source>
</evidence>
<evidence type="ECO:0000256" key="6">
    <source>
        <dbReference type="ARBA" id="ARBA00022771"/>
    </source>
</evidence>
<dbReference type="InterPro" id="IPR031127">
    <property type="entry name" value="E3_UB_ligase_RBR"/>
</dbReference>
<keyword evidence="3" id="KW-0808">Transferase</keyword>
<comment type="catalytic activity">
    <reaction evidence="1">
        <text>[E2 ubiquitin-conjugating enzyme]-S-ubiquitinyl-L-cysteine + [acceptor protein]-L-lysine = [E2 ubiquitin-conjugating enzyme]-L-cysteine + [acceptor protein]-N(6)-ubiquitinyl-L-lysine.</text>
        <dbReference type="EC" id="2.3.2.31"/>
    </reaction>
</comment>
<protein>
    <recommendedName>
        <fullName evidence="2">RBR-type E3 ubiquitin transferase</fullName>
        <ecNumber evidence="2">2.3.2.31</ecNumber>
    </recommendedName>
</protein>
<dbReference type="EMBL" id="KN839894">
    <property type="protein sequence ID" value="KIJ59190.1"/>
    <property type="molecule type" value="Genomic_DNA"/>
</dbReference>
<gene>
    <name evidence="11" type="ORF">HYDPIDRAFT_118781</name>
</gene>
<dbReference type="Pfam" id="PF01485">
    <property type="entry name" value="IBR"/>
    <property type="match status" value="2"/>
</dbReference>
<keyword evidence="7" id="KW-0833">Ubl conjugation pathway</keyword>
<evidence type="ECO:0000313" key="12">
    <source>
        <dbReference type="Proteomes" id="UP000053820"/>
    </source>
</evidence>
<evidence type="ECO:0000256" key="5">
    <source>
        <dbReference type="ARBA" id="ARBA00022737"/>
    </source>
</evidence>
<evidence type="ECO:0000256" key="1">
    <source>
        <dbReference type="ARBA" id="ARBA00001798"/>
    </source>
</evidence>
<dbReference type="EC" id="2.3.2.31" evidence="2"/>
<evidence type="ECO:0000313" key="11">
    <source>
        <dbReference type="EMBL" id="KIJ59190.1"/>
    </source>
</evidence>
<evidence type="ECO:0000256" key="4">
    <source>
        <dbReference type="ARBA" id="ARBA00022723"/>
    </source>
</evidence>
<dbReference type="GO" id="GO:0008270">
    <property type="term" value="F:zinc ion binding"/>
    <property type="evidence" value="ECO:0007669"/>
    <property type="project" value="UniProtKB-KW"/>
</dbReference>
<dbReference type="SUPFAM" id="SSF57850">
    <property type="entry name" value="RING/U-box"/>
    <property type="match status" value="2"/>
</dbReference>
<dbReference type="InterPro" id="IPR044066">
    <property type="entry name" value="TRIAD_supradom"/>
</dbReference>
<dbReference type="Gene3D" id="1.20.120.1750">
    <property type="match status" value="1"/>
</dbReference>
<proteinExistence type="predicted"/>
<dbReference type="PANTHER" id="PTHR11685">
    <property type="entry name" value="RBR FAMILY RING FINGER AND IBR DOMAIN-CONTAINING"/>
    <property type="match status" value="1"/>
</dbReference>
<dbReference type="SMART" id="SM00647">
    <property type="entry name" value="IBR"/>
    <property type="match status" value="2"/>
</dbReference>
<dbReference type="PROSITE" id="PS51873">
    <property type="entry name" value="TRIAD"/>
    <property type="match status" value="1"/>
</dbReference>
<feature type="domain" description="RING-type" evidence="10">
    <location>
        <begin position="177"/>
        <end position="368"/>
    </location>
</feature>
<dbReference type="GO" id="GO:0016567">
    <property type="term" value="P:protein ubiquitination"/>
    <property type="evidence" value="ECO:0007669"/>
    <property type="project" value="InterPro"/>
</dbReference>
<evidence type="ECO:0000256" key="7">
    <source>
        <dbReference type="ARBA" id="ARBA00022786"/>
    </source>
</evidence>